<proteinExistence type="predicted"/>
<keyword evidence="3" id="KW-1185">Reference proteome</keyword>
<sequence length="102" mass="11294">MRSSISRTAEFAPPCSGPDRAWMPADTDANRFAWPEPTSRTVDVEQFCSWSACRMNSRSSAFVMAGSTSYGSAGKPNVSRRKFSTSPIELSGYRNGWPMLFL</sequence>
<name>A0ABQ6JGK3_9ACTN</name>
<accession>A0ABQ6JGK3</accession>
<evidence type="ECO:0000313" key="2">
    <source>
        <dbReference type="EMBL" id="GMA86042.1"/>
    </source>
</evidence>
<reference evidence="3" key="1">
    <citation type="journal article" date="2019" name="Int. J. Syst. Evol. Microbiol.">
        <title>The Global Catalogue of Microorganisms (GCM) 10K type strain sequencing project: providing services to taxonomists for standard genome sequencing and annotation.</title>
        <authorList>
            <consortium name="The Broad Institute Genomics Platform"/>
            <consortium name="The Broad Institute Genome Sequencing Center for Infectious Disease"/>
            <person name="Wu L."/>
            <person name="Ma J."/>
        </authorList>
    </citation>
    <scope>NUCLEOTIDE SEQUENCE [LARGE SCALE GENOMIC DNA]</scope>
    <source>
        <strain evidence="3">NBRC 108730</strain>
    </source>
</reference>
<organism evidence="2 3">
    <name type="scientific">Angustibacter aerolatus</name>
    <dbReference type="NCBI Taxonomy" id="1162965"/>
    <lineage>
        <taxon>Bacteria</taxon>
        <taxon>Bacillati</taxon>
        <taxon>Actinomycetota</taxon>
        <taxon>Actinomycetes</taxon>
        <taxon>Kineosporiales</taxon>
        <taxon>Kineosporiaceae</taxon>
    </lineage>
</organism>
<feature type="region of interest" description="Disordered" evidence="1">
    <location>
        <begin position="1"/>
        <end position="20"/>
    </location>
</feature>
<gene>
    <name evidence="2" type="ORF">GCM10025868_12920</name>
</gene>
<protein>
    <submittedName>
        <fullName evidence="2">Uncharacterized protein</fullName>
    </submittedName>
</protein>
<dbReference type="Proteomes" id="UP001157017">
    <property type="component" value="Unassembled WGS sequence"/>
</dbReference>
<evidence type="ECO:0000256" key="1">
    <source>
        <dbReference type="SAM" id="MobiDB-lite"/>
    </source>
</evidence>
<evidence type="ECO:0000313" key="3">
    <source>
        <dbReference type="Proteomes" id="UP001157017"/>
    </source>
</evidence>
<comment type="caution">
    <text evidence="2">The sequence shown here is derived from an EMBL/GenBank/DDBJ whole genome shotgun (WGS) entry which is preliminary data.</text>
</comment>
<dbReference type="EMBL" id="BSUZ01000001">
    <property type="protein sequence ID" value="GMA86042.1"/>
    <property type="molecule type" value="Genomic_DNA"/>
</dbReference>